<dbReference type="InterPro" id="IPR003197">
    <property type="entry name" value="QCR7"/>
</dbReference>
<dbReference type="AlphaFoldDB" id="W1QFJ4"/>
<dbReference type="SUPFAM" id="SSF81524">
    <property type="entry name" value="14 kDa protein of cytochrome bc1 complex (Ubiquinol-cytochrome c reductase)"/>
    <property type="match status" value="1"/>
</dbReference>
<evidence type="ECO:0000256" key="2">
    <source>
        <dbReference type="ARBA" id="ARBA00008554"/>
    </source>
</evidence>
<dbReference type="KEGG" id="opa:HPODL_03653"/>
<comment type="caution">
    <text evidence="10">The sequence shown here is derived from an EMBL/GenBank/DDBJ whole genome shotgun (WGS) entry which is preliminary data.</text>
</comment>
<comment type="function">
    <text evidence="9">Component of the ubiquinol-cytochrome c oxidoreductase, a multisubunit transmembrane complex that is part of the mitochondrial electron transport chain which drives oxidative phosphorylation.</text>
</comment>
<evidence type="ECO:0000256" key="6">
    <source>
        <dbReference type="ARBA" id="ARBA00022982"/>
    </source>
</evidence>
<sequence length="125" mass="14288">MASVTSIKKAADYVLKTPILRQFMLPVAKTFTYLSGYREIGLRLDDLMIEETPLMQKVISRLPADESYARNYRIITAHQLVLSAKVLPPSKVLKPEEDIPYMLPYILEAEAEEFEKEELNNIAKA</sequence>
<dbReference type="GO" id="GO:0008121">
    <property type="term" value="F:quinol-cytochrome-c reductase activity"/>
    <property type="evidence" value="ECO:0007669"/>
    <property type="project" value="EnsemblFungi"/>
</dbReference>
<dbReference type="Gene3D" id="1.10.1090.10">
    <property type="entry name" value="Cytochrome b-c1 complex subunit 7"/>
    <property type="match status" value="1"/>
</dbReference>
<evidence type="ECO:0000313" key="11">
    <source>
        <dbReference type="Proteomes" id="UP000008673"/>
    </source>
</evidence>
<reference evidence="10 11" key="1">
    <citation type="journal article" date="2013" name="BMC Genomics">
        <title>Genome sequence and analysis of methylotrophic yeast Hansenula polymorpha DL1.</title>
        <authorList>
            <person name="Ravin N.V."/>
            <person name="Eldarov M.A."/>
            <person name="Kadnikov V.V."/>
            <person name="Beletsky A.V."/>
            <person name="Schneider J."/>
            <person name="Mardanova E.S."/>
            <person name="Smekalova E.M."/>
            <person name="Zvereva M.I."/>
            <person name="Dontsova O.A."/>
            <person name="Mardanov A.V."/>
            <person name="Skryabin K.G."/>
        </authorList>
    </citation>
    <scope>NUCLEOTIDE SEQUENCE [LARGE SCALE GENOMIC DNA]</scope>
    <source>
        <strain evidence="11">ATCC 26012 / BCRC 20466 / JCM 22074 / NRRL Y-7560 / DL-1</strain>
    </source>
</reference>
<gene>
    <name evidence="10" type="ORF">HPODL_03653</name>
</gene>
<keyword evidence="7 9" id="KW-0496">Mitochondrion</keyword>
<dbReference type="FunFam" id="1.10.1090.10:FF:000001">
    <property type="entry name" value="Cytochrome b-c1 complex subunit 7"/>
    <property type="match status" value="1"/>
</dbReference>
<keyword evidence="11" id="KW-1185">Reference proteome</keyword>
<comment type="similarity">
    <text evidence="2 9">Belongs to the UQCRB/QCR7 family.</text>
</comment>
<evidence type="ECO:0000256" key="9">
    <source>
        <dbReference type="PIRNR" id="PIRNR000022"/>
    </source>
</evidence>
<keyword evidence="5 9" id="KW-0999">Mitochondrion inner membrane</keyword>
<protein>
    <recommendedName>
        <fullName evidence="9">Cytochrome b-c1 complex subunit 7</fullName>
    </recommendedName>
</protein>
<dbReference type="GO" id="GO:0006122">
    <property type="term" value="P:mitochondrial electron transport, ubiquinol to cytochrome c"/>
    <property type="evidence" value="ECO:0007669"/>
    <property type="project" value="EnsemblFungi"/>
</dbReference>
<dbReference type="Proteomes" id="UP000008673">
    <property type="component" value="Unassembled WGS sequence"/>
</dbReference>
<dbReference type="eggNOG" id="KOG3440">
    <property type="taxonomic scope" value="Eukaryota"/>
</dbReference>
<accession>W1QFJ4</accession>
<evidence type="ECO:0000256" key="5">
    <source>
        <dbReference type="ARBA" id="ARBA00022792"/>
    </source>
</evidence>
<evidence type="ECO:0000256" key="1">
    <source>
        <dbReference type="ARBA" id="ARBA00004443"/>
    </source>
</evidence>
<dbReference type="PIRSF" id="PIRSF000022">
    <property type="entry name" value="Bc1_14K"/>
    <property type="match status" value="1"/>
</dbReference>
<dbReference type="Pfam" id="PF02271">
    <property type="entry name" value="UCR_14kD"/>
    <property type="match status" value="1"/>
</dbReference>
<proteinExistence type="inferred from homology"/>
<dbReference type="OMA" id="PLAQWYT"/>
<evidence type="ECO:0000256" key="3">
    <source>
        <dbReference type="ARBA" id="ARBA00022448"/>
    </source>
</evidence>
<evidence type="ECO:0000256" key="4">
    <source>
        <dbReference type="ARBA" id="ARBA00022660"/>
    </source>
</evidence>
<keyword evidence="3 9" id="KW-0813">Transport</keyword>
<evidence type="ECO:0000256" key="7">
    <source>
        <dbReference type="ARBA" id="ARBA00023128"/>
    </source>
</evidence>
<dbReference type="PANTHER" id="PTHR12022:SF0">
    <property type="entry name" value="CYTOCHROME B-C1 COMPLEX SUBUNIT 7"/>
    <property type="match status" value="1"/>
</dbReference>
<dbReference type="OrthoDB" id="425749at2759"/>
<name>W1QFJ4_OGAPD</name>
<organism evidence="10 11">
    <name type="scientific">Ogataea parapolymorpha (strain ATCC 26012 / BCRC 20466 / JCM 22074 / NRRL Y-7560 / DL-1)</name>
    <name type="common">Yeast</name>
    <name type="synonym">Hansenula polymorpha</name>
    <dbReference type="NCBI Taxonomy" id="871575"/>
    <lineage>
        <taxon>Eukaryota</taxon>
        <taxon>Fungi</taxon>
        <taxon>Dikarya</taxon>
        <taxon>Ascomycota</taxon>
        <taxon>Saccharomycotina</taxon>
        <taxon>Pichiomycetes</taxon>
        <taxon>Pichiales</taxon>
        <taxon>Pichiaceae</taxon>
        <taxon>Ogataea</taxon>
    </lineage>
</organism>
<dbReference type="GO" id="GO:0034551">
    <property type="term" value="P:mitochondrial respiratory chain complex III assembly"/>
    <property type="evidence" value="ECO:0007669"/>
    <property type="project" value="EnsemblFungi"/>
</dbReference>
<dbReference type="STRING" id="871575.W1QFJ4"/>
<comment type="subcellular location">
    <subcellularLocation>
        <location evidence="1">Mitochondrion inner membrane</location>
        <topology evidence="1">Peripheral membrane protein</topology>
        <orientation evidence="1">Matrix side</orientation>
    </subcellularLocation>
</comment>
<evidence type="ECO:0000313" key="10">
    <source>
        <dbReference type="EMBL" id="ESW99782.1"/>
    </source>
</evidence>
<dbReference type="GO" id="GO:0099617">
    <property type="term" value="C:matrix side of mitochondrial inner membrane"/>
    <property type="evidence" value="ECO:0007669"/>
    <property type="project" value="EnsemblFungi"/>
</dbReference>
<evidence type="ECO:0000256" key="8">
    <source>
        <dbReference type="ARBA" id="ARBA00023136"/>
    </source>
</evidence>
<dbReference type="InterPro" id="IPR036544">
    <property type="entry name" value="QCR7_sf"/>
</dbReference>
<dbReference type="PANTHER" id="PTHR12022">
    <property type="entry name" value="UBIQUINOL-CYTOCHROME C REDUCTASE COMPLEX 14 KD PROTEIN"/>
    <property type="match status" value="1"/>
</dbReference>
<dbReference type="GeneID" id="25773089"/>
<dbReference type="RefSeq" id="XP_013935454.1">
    <property type="nucleotide sequence ID" value="XM_014079979.1"/>
</dbReference>
<keyword evidence="6 9" id="KW-0249">Electron transport</keyword>
<keyword evidence="4 9" id="KW-0679">Respiratory chain</keyword>
<keyword evidence="8 9" id="KW-0472">Membrane</keyword>
<dbReference type="EMBL" id="AEOI02000007">
    <property type="protein sequence ID" value="ESW99782.1"/>
    <property type="molecule type" value="Genomic_DNA"/>
</dbReference>
<dbReference type="HOGENOM" id="CLU_115154_1_0_1"/>
<dbReference type="GO" id="GO:0045275">
    <property type="term" value="C:respiratory chain complex III"/>
    <property type="evidence" value="ECO:0007669"/>
    <property type="project" value="EnsemblFungi"/>
</dbReference>